<proteinExistence type="predicted"/>
<comment type="caution">
    <text evidence="1">The sequence shown here is derived from an EMBL/GenBank/DDBJ whole genome shotgun (WGS) entry which is preliminary data.</text>
</comment>
<gene>
    <name evidence="1" type="ORF">GTP90_21270</name>
</gene>
<reference evidence="1" key="1">
    <citation type="submission" date="2019-12" db="EMBL/GenBank/DDBJ databases">
        <title>Novel species isolated from a subtropical stream in China.</title>
        <authorList>
            <person name="Lu H."/>
        </authorList>
    </citation>
    <scope>NUCLEOTIDE SEQUENCE [LARGE SCALE GENOMIC DNA]</scope>
    <source>
        <strain evidence="1">FT81W</strain>
    </source>
</reference>
<accession>A0A845GQY1</accession>
<dbReference type="AlphaFoldDB" id="A0A845GQY1"/>
<protein>
    <submittedName>
        <fullName evidence="1">Uncharacterized protein</fullName>
    </submittedName>
</protein>
<organism evidence="1 2">
    <name type="scientific">Duganella vulcania</name>
    <dbReference type="NCBI Taxonomy" id="2692166"/>
    <lineage>
        <taxon>Bacteria</taxon>
        <taxon>Pseudomonadati</taxon>
        <taxon>Pseudomonadota</taxon>
        <taxon>Betaproteobacteria</taxon>
        <taxon>Burkholderiales</taxon>
        <taxon>Oxalobacteraceae</taxon>
        <taxon>Telluria group</taxon>
        <taxon>Duganella</taxon>
    </lineage>
</organism>
<evidence type="ECO:0000313" key="2">
    <source>
        <dbReference type="Proteomes" id="UP000447355"/>
    </source>
</evidence>
<name>A0A845GQY1_9BURK</name>
<dbReference type="EMBL" id="WWCX01000044">
    <property type="protein sequence ID" value="MYM96401.1"/>
    <property type="molecule type" value="Genomic_DNA"/>
</dbReference>
<sequence length="382" mass="43041">MNAFLDHLSANDNDIYDLIISGKQRLTETVLRDFLRDRGIFCSPEDDREQLADYISILPHGYHDVAMIMQKREPHQRRDKTTSVRLNVLLPMEELKAAAAEYANEVGSRERVTHRPAANGSYVVSVAYDEYNRTKTRLLQREKQDAEIEFLVQDGQTIVRLPATEKAQRIIATLKNNVERSRKEHILTDAIELIGITSAELRSRFFTQLISQVPGLKLINVMSLKVSSERSEDGEEDNSLDFDEQDQDQEGADALMFAAVVHSMHLSGQNLVQSQEYKDLTKRGFYITAISWRAEIQTEPPDIIQFEAGFQDRKQGKGFKYSVTGAFRAHKGTHRKTIVPVLEAEKASLFASIESTARKIITELQSVSAGGAAVEGDSDDPL</sequence>
<evidence type="ECO:0000313" key="1">
    <source>
        <dbReference type="EMBL" id="MYM96401.1"/>
    </source>
</evidence>
<dbReference type="RefSeq" id="WP_161085417.1">
    <property type="nucleotide sequence ID" value="NZ_WWCX01000044.1"/>
</dbReference>
<dbReference type="Proteomes" id="UP000447355">
    <property type="component" value="Unassembled WGS sequence"/>
</dbReference>